<comment type="subcellular location">
    <subcellularLocation>
        <location evidence="1">Cytoplasm</location>
    </subcellularLocation>
</comment>
<reference evidence="9 10" key="1">
    <citation type="submission" date="2013-06" db="EMBL/GenBank/DDBJ databases">
        <authorList>
            <person name="Walk S."/>
            <person name="Aronoff D."/>
            <person name="Young V.Y."/>
            <person name="Marsh J."/>
            <person name="Harrison L."/>
            <person name="Daugherty S.C."/>
            <person name="Shefchek K.A."/>
            <person name="Hine E.E."/>
            <person name="Tallon L.J."/>
            <person name="Sadzewicz L.K."/>
            <person name="Rasko D.A."/>
        </authorList>
    </citation>
    <scope>NUCLEOTIDE SEQUENCE [LARGE SCALE GENOMIC DNA]</scope>
    <source>
        <strain evidence="9 10">ATCC 638</strain>
    </source>
</reference>
<dbReference type="SMART" id="SM00347">
    <property type="entry name" value="HTH_MARR"/>
    <property type="match status" value="1"/>
</dbReference>
<dbReference type="GO" id="GO:0005737">
    <property type="term" value="C:cytoplasm"/>
    <property type="evidence" value="ECO:0007669"/>
    <property type="project" value="UniProtKB-SubCell"/>
</dbReference>
<dbReference type="SUPFAM" id="SSF46785">
    <property type="entry name" value="Winged helix' DNA-binding domain"/>
    <property type="match status" value="1"/>
</dbReference>
<evidence type="ECO:0000259" key="8">
    <source>
        <dbReference type="PROSITE" id="PS50995"/>
    </source>
</evidence>
<name>T4VHE1_PARBF</name>
<comment type="caution">
    <text evidence="9">The sequence shown here is derived from an EMBL/GenBank/DDBJ whole genome shotgun (WGS) entry which is preliminary data.</text>
</comment>
<dbReference type="Gene3D" id="1.10.10.10">
    <property type="entry name" value="Winged helix-like DNA-binding domain superfamily/Winged helix DNA-binding domain"/>
    <property type="match status" value="1"/>
</dbReference>
<evidence type="ECO:0000256" key="7">
    <source>
        <dbReference type="ARBA" id="ARBA00047207"/>
    </source>
</evidence>
<protein>
    <recommendedName>
        <fullName evidence="6">HTH-type transcriptional regulator SarZ</fullName>
    </recommendedName>
    <alternativeName>
        <fullName evidence="7">Staphylococcal accessory regulator Z</fullName>
    </alternativeName>
</protein>
<dbReference type="PANTHER" id="PTHR42756:SF1">
    <property type="entry name" value="TRANSCRIPTIONAL REPRESSOR OF EMRAB OPERON"/>
    <property type="match status" value="1"/>
</dbReference>
<dbReference type="PROSITE" id="PS50995">
    <property type="entry name" value="HTH_MARR_2"/>
    <property type="match status" value="1"/>
</dbReference>
<keyword evidence="4" id="KW-0804">Transcription</keyword>
<comment type="similarity">
    <text evidence="5">Belongs to the SarZ family.</text>
</comment>
<proteinExistence type="inferred from homology"/>
<dbReference type="GeneID" id="67474195"/>
<dbReference type="GO" id="GO:0003677">
    <property type="term" value="F:DNA binding"/>
    <property type="evidence" value="ECO:0007669"/>
    <property type="project" value="UniProtKB-KW"/>
</dbReference>
<dbReference type="AlphaFoldDB" id="T4VHE1"/>
<evidence type="ECO:0000256" key="3">
    <source>
        <dbReference type="ARBA" id="ARBA00023125"/>
    </source>
</evidence>
<dbReference type="InterPro" id="IPR000835">
    <property type="entry name" value="HTH_MarR-typ"/>
</dbReference>
<dbReference type="InterPro" id="IPR036388">
    <property type="entry name" value="WH-like_DNA-bd_sf"/>
</dbReference>
<evidence type="ECO:0000313" key="10">
    <source>
        <dbReference type="Proteomes" id="UP000015688"/>
    </source>
</evidence>
<dbReference type="Proteomes" id="UP000015688">
    <property type="component" value="Unassembled WGS sequence"/>
</dbReference>
<organism evidence="9 10">
    <name type="scientific">Paraclostridium bifermentans ATCC 638 = DSM 14991</name>
    <dbReference type="NCBI Taxonomy" id="1233171"/>
    <lineage>
        <taxon>Bacteria</taxon>
        <taxon>Bacillati</taxon>
        <taxon>Bacillota</taxon>
        <taxon>Clostridia</taxon>
        <taxon>Peptostreptococcales</taxon>
        <taxon>Peptostreptococcaceae</taxon>
        <taxon>Paraclostridium</taxon>
    </lineage>
</organism>
<dbReference type="RefSeq" id="WP_021434309.1">
    <property type="nucleotide sequence ID" value="NZ_AVNC01000018.1"/>
</dbReference>
<evidence type="ECO:0000256" key="2">
    <source>
        <dbReference type="ARBA" id="ARBA00023015"/>
    </source>
</evidence>
<dbReference type="PRINTS" id="PR00598">
    <property type="entry name" value="HTHMARR"/>
</dbReference>
<gene>
    <name evidence="9" type="ORF">C672_3334</name>
</gene>
<dbReference type="Pfam" id="PF22381">
    <property type="entry name" value="Staph_reg_Sar_Rot"/>
    <property type="match status" value="1"/>
</dbReference>
<sequence length="152" mass="17731">MNKQSNIDIKKFIDTFENLARIERHNQTIMGIKKSEARVLLCVEFLHEEKKCKVNISEISKNLSITSPSTTEFVKNLISKGYLEKHVSQNDKRFIEITLTDDGKKIVQDLKKYFNSLFSGVIEILGEEKSKLLIELLDIVNVYFTEWYSRPK</sequence>
<evidence type="ECO:0000256" key="5">
    <source>
        <dbReference type="ARBA" id="ARBA00046337"/>
    </source>
</evidence>
<evidence type="ECO:0000256" key="4">
    <source>
        <dbReference type="ARBA" id="ARBA00023163"/>
    </source>
</evidence>
<dbReference type="GO" id="GO:0003700">
    <property type="term" value="F:DNA-binding transcription factor activity"/>
    <property type="evidence" value="ECO:0007669"/>
    <property type="project" value="InterPro"/>
</dbReference>
<keyword evidence="2" id="KW-0805">Transcription regulation</keyword>
<dbReference type="PANTHER" id="PTHR42756">
    <property type="entry name" value="TRANSCRIPTIONAL REGULATOR, MARR"/>
    <property type="match status" value="1"/>
</dbReference>
<feature type="domain" description="HTH marR-type" evidence="8">
    <location>
        <begin position="1"/>
        <end position="142"/>
    </location>
</feature>
<dbReference type="PATRIC" id="fig|1233171.3.peg.3217"/>
<evidence type="ECO:0000256" key="6">
    <source>
        <dbReference type="ARBA" id="ARBA00047188"/>
    </source>
</evidence>
<evidence type="ECO:0000313" key="9">
    <source>
        <dbReference type="EMBL" id="EQK40540.1"/>
    </source>
</evidence>
<keyword evidence="3" id="KW-0238">DNA-binding</keyword>
<evidence type="ECO:0000256" key="1">
    <source>
        <dbReference type="ARBA" id="ARBA00004496"/>
    </source>
</evidence>
<dbReference type="InterPro" id="IPR036390">
    <property type="entry name" value="WH_DNA-bd_sf"/>
</dbReference>
<dbReference type="InterPro" id="IPR055166">
    <property type="entry name" value="Transc_reg_Sar_Rot_HTH"/>
</dbReference>
<accession>T4VHE1</accession>
<dbReference type="EMBL" id="AVNC01000018">
    <property type="protein sequence ID" value="EQK40540.1"/>
    <property type="molecule type" value="Genomic_DNA"/>
</dbReference>